<dbReference type="EMBL" id="AQPN01000101">
    <property type="protein sequence ID" value="EOR93926.1"/>
    <property type="molecule type" value="Genomic_DNA"/>
</dbReference>
<dbReference type="InterPro" id="IPR039448">
    <property type="entry name" value="Beta_helix"/>
</dbReference>
<dbReference type="eggNOG" id="ENOG5032XRM">
    <property type="taxonomic scope" value="Bacteria"/>
</dbReference>
<dbReference type="Gene3D" id="2.160.20.10">
    <property type="entry name" value="Single-stranded right-handed beta-helix, Pectin lyase-like"/>
    <property type="match status" value="1"/>
</dbReference>
<dbReference type="AlphaFoldDB" id="R9GQC3"/>
<reference evidence="3 4" key="1">
    <citation type="journal article" date="2013" name="Genome Announc.">
        <title>Draft Genome Sequence of Arcticibacter svalbardensis Strain MN12-7T, a Member of the Family Sphingobacteriaceae Isolated from an Arctic Soil Sample.</title>
        <authorList>
            <person name="Shivaji S."/>
            <person name="Ara S."/>
            <person name="Prasad S."/>
            <person name="Manasa B.P."/>
            <person name="Begum Z."/>
            <person name="Singh A."/>
            <person name="Kumar Pinnaka A."/>
        </authorList>
    </citation>
    <scope>NUCLEOTIDE SEQUENCE [LARGE SCALE GENOMIC DNA]</scope>
    <source>
        <strain evidence="3 4">MN12-7</strain>
    </source>
</reference>
<dbReference type="Pfam" id="PF13229">
    <property type="entry name" value="Beta_helix"/>
    <property type="match status" value="1"/>
</dbReference>
<keyword evidence="4" id="KW-1185">Reference proteome</keyword>
<evidence type="ECO:0000259" key="2">
    <source>
        <dbReference type="Pfam" id="PF13229"/>
    </source>
</evidence>
<evidence type="ECO:0000313" key="4">
    <source>
        <dbReference type="Proteomes" id="UP000014174"/>
    </source>
</evidence>
<dbReference type="InterPro" id="IPR011050">
    <property type="entry name" value="Pectin_lyase_fold/virulence"/>
</dbReference>
<dbReference type="Proteomes" id="UP000014174">
    <property type="component" value="Unassembled WGS sequence"/>
</dbReference>
<evidence type="ECO:0000313" key="3">
    <source>
        <dbReference type="EMBL" id="EOR93926.1"/>
    </source>
</evidence>
<protein>
    <recommendedName>
        <fullName evidence="2">Right handed beta helix domain-containing protein</fullName>
    </recommendedName>
</protein>
<sequence length="489" mass="53853">MIITKKIKVRSNPLIIGIALLLMLVLTSSLASAQTTVNVSTLAELRLAVQYSNQHIVMKPGKYTITELPDQSRNFPCSGNNNLIEMTGVYIKFPVGDANGAYFRLTGNEITLRGGEYEDVYKNGMTEVTDFGSYNQDRVNLAKGQKGGALIIIPGNNNKVICIKLTARGSFPYGYGNIYGIGGGNAAGLDKRCGLLIHGKNITIDSCEFQHQAFGHVIYMGGGYDKVLIKNTLIEGRVRPSNDLYSETNDGDLPKRFDYKVQFDVLKGLPIPHDKMLNLTEDGIRAYPGSGDVTVENCTIKKCRSGIKLYMTSGKAIARNCTVLDCIVEGYSMPSDGKVINCRGNAAYGPLIYIHPADNFYQVEAAHRSVIELELLPSPHAVGNHVMAAIRGTNNIFKFTQAASPIDAVLRPIVVGYYSQFELLTTEFPGVPKGYKQNYESNKVDYEAKENTIINETEYPVILGEHSEYNNVTSYGKIVDYGKNNVKFR</sequence>
<dbReference type="SUPFAM" id="SSF51126">
    <property type="entry name" value="Pectin lyase-like"/>
    <property type="match status" value="1"/>
</dbReference>
<accession>R9GQC3</accession>
<dbReference type="InterPro" id="IPR012334">
    <property type="entry name" value="Pectin_lyas_fold"/>
</dbReference>
<gene>
    <name evidence="3" type="ORF">ADIARSV_2919</name>
</gene>
<feature type="chain" id="PRO_5004472230" description="Right handed beta helix domain-containing protein" evidence="1">
    <location>
        <begin position="34"/>
        <end position="489"/>
    </location>
</feature>
<dbReference type="STRING" id="1150600.ADIARSV_2919"/>
<organism evidence="3 4">
    <name type="scientific">Arcticibacter svalbardensis MN12-7</name>
    <dbReference type="NCBI Taxonomy" id="1150600"/>
    <lineage>
        <taxon>Bacteria</taxon>
        <taxon>Pseudomonadati</taxon>
        <taxon>Bacteroidota</taxon>
        <taxon>Sphingobacteriia</taxon>
        <taxon>Sphingobacteriales</taxon>
        <taxon>Sphingobacteriaceae</taxon>
        <taxon>Arcticibacter</taxon>
    </lineage>
</organism>
<dbReference type="RefSeq" id="WP_016196150.1">
    <property type="nucleotide sequence ID" value="NZ_AQPN01000101.1"/>
</dbReference>
<proteinExistence type="predicted"/>
<comment type="caution">
    <text evidence="3">The sequence shown here is derived from an EMBL/GenBank/DDBJ whole genome shotgun (WGS) entry which is preliminary data.</text>
</comment>
<feature type="domain" description="Right handed beta helix" evidence="2">
    <location>
        <begin position="191"/>
        <end position="326"/>
    </location>
</feature>
<feature type="signal peptide" evidence="1">
    <location>
        <begin position="1"/>
        <end position="33"/>
    </location>
</feature>
<evidence type="ECO:0000256" key="1">
    <source>
        <dbReference type="SAM" id="SignalP"/>
    </source>
</evidence>
<name>R9GQC3_9SPHI</name>
<keyword evidence="1" id="KW-0732">Signal</keyword>